<dbReference type="PIRSF" id="PIRSF036565">
    <property type="entry name" value="Pyruvt_ip_decrb"/>
    <property type="match status" value="1"/>
</dbReference>
<dbReference type="Pfam" id="PF02775">
    <property type="entry name" value="TPP_enzyme_C"/>
    <property type="match status" value="1"/>
</dbReference>
<feature type="binding site" evidence="9">
    <location>
        <position position="440"/>
    </location>
    <ligand>
        <name>Mg(2+)</name>
        <dbReference type="ChEBI" id="CHEBI:18420"/>
    </ligand>
</feature>
<dbReference type="PANTHER" id="PTHR43452:SF30">
    <property type="entry name" value="PYRUVATE DECARBOXYLASE ISOZYME 1-RELATED"/>
    <property type="match status" value="1"/>
</dbReference>
<comment type="similarity">
    <text evidence="3 10">Belongs to the TPP enzyme family.</text>
</comment>
<keyword evidence="14" id="KW-0670">Pyruvate</keyword>
<dbReference type="CDD" id="cd02005">
    <property type="entry name" value="TPP_PDC_IPDC"/>
    <property type="match status" value="1"/>
</dbReference>
<comment type="cofactor">
    <cofactor evidence="1">
        <name>a metal cation</name>
        <dbReference type="ChEBI" id="CHEBI:25213"/>
    </cofactor>
</comment>
<reference evidence="14 15" key="1">
    <citation type="submission" date="2015-03" db="EMBL/GenBank/DDBJ databases">
        <authorList>
            <person name="Murphy D."/>
        </authorList>
    </citation>
    <scope>NUCLEOTIDE SEQUENCE [LARGE SCALE GENOMIC DNA]</scope>
    <source>
        <strain evidence="14 15">FCF326</strain>
    </source>
</reference>
<dbReference type="InterPro" id="IPR012000">
    <property type="entry name" value="Thiamin_PyroP_enz_cen_dom"/>
</dbReference>
<feature type="binding site" evidence="9">
    <location>
        <position position="467"/>
    </location>
    <ligand>
        <name>Mg(2+)</name>
        <dbReference type="ChEBI" id="CHEBI:18420"/>
    </ligand>
</feature>
<dbReference type="SUPFAM" id="SSF52467">
    <property type="entry name" value="DHS-like NAD/FAD-binding domain"/>
    <property type="match status" value="1"/>
</dbReference>
<comment type="cofactor">
    <cofactor evidence="9">
        <name>Mg(2+)</name>
        <dbReference type="ChEBI" id="CHEBI:18420"/>
    </cofactor>
    <text evidence="9">Binds 1 Mg(2+) per subunit.</text>
</comment>
<gene>
    <name evidence="14" type="primary">ipdC_2</name>
    <name evidence="14" type="ORF">ERS008491_04012</name>
</gene>
<evidence type="ECO:0000256" key="7">
    <source>
        <dbReference type="ARBA" id="ARBA00023052"/>
    </source>
</evidence>
<evidence type="ECO:0000259" key="11">
    <source>
        <dbReference type="Pfam" id="PF00205"/>
    </source>
</evidence>
<keyword evidence="8 14" id="KW-0456">Lyase</keyword>
<organism evidence="14 15">
    <name type="scientific">Yersinia kristensenii</name>
    <dbReference type="NCBI Taxonomy" id="28152"/>
    <lineage>
        <taxon>Bacteria</taxon>
        <taxon>Pseudomonadati</taxon>
        <taxon>Pseudomonadota</taxon>
        <taxon>Gammaproteobacteria</taxon>
        <taxon>Enterobacterales</taxon>
        <taxon>Yersiniaceae</taxon>
        <taxon>Yersinia</taxon>
    </lineage>
</organism>
<evidence type="ECO:0000256" key="1">
    <source>
        <dbReference type="ARBA" id="ARBA00001920"/>
    </source>
</evidence>
<evidence type="ECO:0000313" key="14">
    <source>
        <dbReference type="EMBL" id="CNF52194.1"/>
    </source>
</evidence>
<evidence type="ECO:0000256" key="5">
    <source>
        <dbReference type="ARBA" id="ARBA00022793"/>
    </source>
</evidence>
<dbReference type="FunFam" id="3.40.50.970:FF:000024">
    <property type="entry name" value="Pyruvate decarboxylase isozyme"/>
    <property type="match status" value="1"/>
</dbReference>
<name>A0A0T9M218_YERKR</name>
<dbReference type="GO" id="GO:0030976">
    <property type="term" value="F:thiamine pyrophosphate binding"/>
    <property type="evidence" value="ECO:0007669"/>
    <property type="project" value="InterPro"/>
</dbReference>
<dbReference type="PANTHER" id="PTHR43452">
    <property type="entry name" value="PYRUVATE DECARBOXYLASE"/>
    <property type="match status" value="1"/>
</dbReference>
<comment type="cofactor">
    <cofactor evidence="2">
        <name>thiamine diphosphate</name>
        <dbReference type="ChEBI" id="CHEBI:58937"/>
    </cofactor>
</comment>
<dbReference type="InterPro" id="IPR011766">
    <property type="entry name" value="TPP_enzyme_TPP-bd"/>
</dbReference>
<feature type="domain" description="Thiamine pyrophosphate enzyme N-terminal TPP-binding" evidence="13">
    <location>
        <begin position="6"/>
        <end position="116"/>
    </location>
</feature>
<dbReference type="Gene3D" id="3.40.50.1220">
    <property type="entry name" value="TPP-binding domain"/>
    <property type="match status" value="1"/>
</dbReference>
<dbReference type="Gene3D" id="3.40.50.970">
    <property type="match status" value="2"/>
</dbReference>
<evidence type="ECO:0000313" key="15">
    <source>
        <dbReference type="Proteomes" id="UP000045824"/>
    </source>
</evidence>
<dbReference type="EMBL" id="CPYI01000021">
    <property type="protein sequence ID" value="CNF52194.1"/>
    <property type="molecule type" value="Genomic_DNA"/>
</dbReference>
<dbReference type="RefSeq" id="WP_050120082.1">
    <property type="nucleotide sequence ID" value="NZ_CAWMAB010000021.1"/>
</dbReference>
<dbReference type="GO" id="GO:0047434">
    <property type="term" value="F:indolepyruvate decarboxylase activity"/>
    <property type="evidence" value="ECO:0007669"/>
    <property type="project" value="UniProtKB-EC"/>
</dbReference>
<evidence type="ECO:0000256" key="6">
    <source>
        <dbReference type="ARBA" id="ARBA00022842"/>
    </source>
</evidence>
<dbReference type="FunFam" id="3.40.50.970:FF:000019">
    <property type="entry name" value="Pyruvate decarboxylase isozyme"/>
    <property type="match status" value="1"/>
</dbReference>
<evidence type="ECO:0000256" key="2">
    <source>
        <dbReference type="ARBA" id="ARBA00001964"/>
    </source>
</evidence>
<keyword evidence="7 10" id="KW-0786">Thiamine pyrophosphate</keyword>
<dbReference type="AlphaFoldDB" id="A0A0T9M218"/>
<evidence type="ECO:0000256" key="4">
    <source>
        <dbReference type="ARBA" id="ARBA00022723"/>
    </source>
</evidence>
<evidence type="ECO:0000256" key="9">
    <source>
        <dbReference type="PIRSR" id="PIRSR036565-2"/>
    </source>
</evidence>
<evidence type="ECO:0000259" key="13">
    <source>
        <dbReference type="Pfam" id="PF02776"/>
    </source>
</evidence>
<dbReference type="GO" id="GO:0004737">
    <property type="term" value="F:pyruvate decarboxylase activity"/>
    <property type="evidence" value="ECO:0007669"/>
    <property type="project" value="TreeGrafter"/>
</dbReference>
<dbReference type="Pfam" id="PF00205">
    <property type="entry name" value="TPP_enzyme_M"/>
    <property type="match status" value="1"/>
</dbReference>
<protein>
    <submittedName>
        <fullName evidence="14">Indole-3-pyruvate decarboxylase</fullName>
        <ecNumber evidence="14">4.1.1.74</ecNumber>
    </submittedName>
</protein>
<dbReference type="InterPro" id="IPR047214">
    <property type="entry name" value="TPP_PDC_IPDC"/>
</dbReference>
<accession>A0A0T9M218</accession>
<dbReference type="GO" id="GO:0005829">
    <property type="term" value="C:cytosol"/>
    <property type="evidence" value="ECO:0007669"/>
    <property type="project" value="TreeGrafter"/>
</dbReference>
<dbReference type="InterPro" id="IPR029035">
    <property type="entry name" value="DHS-like_NAD/FAD-binding_dom"/>
</dbReference>
<dbReference type="InterPro" id="IPR012001">
    <property type="entry name" value="Thiamin_PyroP_enz_TPP-bd_dom"/>
</dbReference>
<feature type="domain" description="Thiamine pyrophosphate enzyme central" evidence="11">
    <location>
        <begin position="199"/>
        <end position="330"/>
    </location>
</feature>
<evidence type="ECO:0000256" key="3">
    <source>
        <dbReference type="ARBA" id="ARBA00007812"/>
    </source>
</evidence>
<feature type="domain" description="Thiamine pyrophosphate enzyme TPP-binding" evidence="12">
    <location>
        <begin position="389"/>
        <end position="531"/>
    </location>
</feature>
<dbReference type="EC" id="4.1.1.74" evidence="14"/>
<feature type="binding site" evidence="9">
    <location>
        <position position="469"/>
    </location>
    <ligand>
        <name>Mg(2+)</name>
        <dbReference type="ChEBI" id="CHEBI:18420"/>
    </ligand>
</feature>
<evidence type="ECO:0000256" key="8">
    <source>
        <dbReference type="ARBA" id="ARBA00023239"/>
    </source>
</evidence>
<dbReference type="Pfam" id="PF02776">
    <property type="entry name" value="TPP_enzyme_N"/>
    <property type="match status" value="1"/>
</dbReference>
<keyword evidence="6 9" id="KW-0460">Magnesium</keyword>
<dbReference type="GO" id="GO:0000949">
    <property type="term" value="P:aromatic amino acid family catabolic process to alcohol via Ehrlich pathway"/>
    <property type="evidence" value="ECO:0007669"/>
    <property type="project" value="TreeGrafter"/>
</dbReference>
<evidence type="ECO:0000256" key="10">
    <source>
        <dbReference type="RuleBase" id="RU362132"/>
    </source>
</evidence>
<dbReference type="InterPro" id="IPR047213">
    <property type="entry name" value="TPP_PYR_PDC_IPDC-like"/>
</dbReference>
<proteinExistence type="inferred from homology"/>
<dbReference type="SUPFAM" id="SSF52518">
    <property type="entry name" value="Thiamin diphosphate-binding fold (THDP-binding)"/>
    <property type="match status" value="2"/>
</dbReference>
<dbReference type="GO" id="GO:0000287">
    <property type="term" value="F:magnesium ion binding"/>
    <property type="evidence" value="ECO:0007669"/>
    <property type="project" value="InterPro"/>
</dbReference>
<dbReference type="Proteomes" id="UP000045824">
    <property type="component" value="Unassembled WGS sequence"/>
</dbReference>
<keyword evidence="4 9" id="KW-0479">Metal-binding</keyword>
<keyword evidence="5" id="KW-0210">Decarboxylase</keyword>
<dbReference type="InterPro" id="IPR012110">
    <property type="entry name" value="PDC/IPDC-like"/>
</dbReference>
<dbReference type="CDD" id="cd07038">
    <property type="entry name" value="TPP_PYR_PDC_IPDC_like"/>
    <property type="match status" value="1"/>
</dbReference>
<sequence>MASNYKVADYLLDRLAQVGIRHLFGVPGDFTLHFLDHVISHPDIEWMGGANELNAAYAADGYARVMPAAALLTTVGVGELSAINGIAGSYAEYLPVIHIVGTPALRAQKAGELLHHSFGDGDFSHFSRMAKEVSCAQTSLTAENAVTEIDRLLVAALYQRRPVYLQLPSDVAQADVITHPEALALSQPILSPSSLQAFIAAAREKLQSAHRVALLADFLADRFGAQQSLNNWLATVNLPHSTLLMGKGLLDETHPLFLGTYAGAVSDIKVKECIENADVLVMVGVWFVDTITAGFSQHIIQDNCIDIQPEQVRIGRKVFSQIPMVTAVEALHKLCQSLQNEWQQPVIIPPSITPLSTGIMSHDWLNQQVFWSHIQSFLRPGDIVVTDQGTSCFGAASLKLPSGCTFIAQSLWGSIGFSLPAAYGAQVAQPQRRVILLVGDGAAQLTIQELGSMLRDGLTPIIFLLNNQGYTVERAIHGPQQRYNDIAEWDWTLLPLALGKQSFTRRVTQVDQLQQVLADLENCQQLAFIEVVLPQMDAPELLINIAKSLQARNAAV</sequence>
<dbReference type="InterPro" id="IPR029061">
    <property type="entry name" value="THDP-binding"/>
</dbReference>
<evidence type="ECO:0000259" key="12">
    <source>
        <dbReference type="Pfam" id="PF02775"/>
    </source>
</evidence>